<gene>
    <name evidence="3" type="ORF">VSDG_01722</name>
</gene>
<keyword evidence="2" id="KW-1133">Transmembrane helix</keyword>
<dbReference type="STRING" id="252740.A0A423WHA5"/>
<sequence length="332" mass="34990">MAETPFLTTISGTATSFLPLPSAWPSAGADCAQAIYQQIAGHFLGWDPWYAHYIDSGLETCWPPEASSWWNQDASSTTSLGTTFVCPGAYHAAYTSSVDSQTTRTICCPSGYNLYVAEFAKPTFPSQCTSTLTAGETLSWEKIYYESGMGNTWAPTTTTVQSEILTVFGVPVNGLNVIATSTTISSTATDTSSETISPAGMTTMASAASSSTPSRSSSSSGGASVVGIAVGASVGAIVGVLLVALIAFFVWRRRHAGRGPVPDGSTGSNSHDARNSNASSFDTSQMRHVRGYHVSDGQHAHELRGSHPATHELPVDRHNSLYELPDGEDGRN</sequence>
<evidence type="ECO:0000256" key="2">
    <source>
        <dbReference type="SAM" id="Phobius"/>
    </source>
</evidence>
<organism evidence="3 4">
    <name type="scientific">Cytospora chrysosperma</name>
    <name type="common">Cytospora canker fungus</name>
    <name type="synonym">Sphaeria chrysosperma</name>
    <dbReference type="NCBI Taxonomy" id="252740"/>
    <lineage>
        <taxon>Eukaryota</taxon>
        <taxon>Fungi</taxon>
        <taxon>Dikarya</taxon>
        <taxon>Ascomycota</taxon>
        <taxon>Pezizomycotina</taxon>
        <taxon>Sordariomycetes</taxon>
        <taxon>Sordariomycetidae</taxon>
        <taxon>Diaporthales</taxon>
        <taxon>Cytosporaceae</taxon>
        <taxon>Cytospora</taxon>
    </lineage>
</organism>
<dbReference type="Proteomes" id="UP000284375">
    <property type="component" value="Unassembled WGS sequence"/>
</dbReference>
<evidence type="ECO:0008006" key="5">
    <source>
        <dbReference type="Google" id="ProtNLM"/>
    </source>
</evidence>
<evidence type="ECO:0000256" key="1">
    <source>
        <dbReference type="SAM" id="MobiDB-lite"/>
    </source>
</evidence>
<feature type="compositionally biased region" description="Polar residues" evidence="1">
    <location>
        <begin position="265"/>
        <end position="285"/>
    </location>
</feature>
<dbReference type="EMBL" id="LJZO01000004">
    <property type="protein sequence ID" value="ROW02768.1"/>
    <property type="molecule type" value="Genomic_DNA"/>
</dbReference>
<keyword evidence="2" id="KW-0812">Transmembrane</keyword>
<comment type="caution">
    <text evidence="3">The sequence shown here is derived from an EMBL/GenBank/DDBJ whole genome shotgun (WGS) entry which is preliminary data.</text>
</comment>
<feature type="transmembrane region" description="Helical" evidence="2">
    <location>
        <begin position="225"/>
        <end position="251"/>
    </location>
</feature>
<keyword evidence="2" id="KW-0472">Membrane</keyword>
<dbReference type="OrthoDB" id="4497263at2759"/>
<feature type="region of interest" description="Disordered" evidence="1">
    <location>
        <begin position="203"/>
        <end position="222"/>
    </location>
</feature>
<name>A0A423WHA5_CYTCH</name>
<keyword evidence="4" id="KW-1185">Reference proteome</keyword>
<evidence type="ECO:0000313" key="4">
    <source>
        <dbReference type="Proteomes" id="UP000284375"/>
    </source>
</evidence>
<feature type="compositionally biased region" description="Basic and acidic residues" evidence="1">
    <location>
        <begin position="298"/>
        <end position="320"/>
    </location>
</feature>
<evidence type="ECO:0000313" key="3">
    <source>
        <dbReference type="EMBL" id="ROW02768.1"/>
    </source>
</evidence>
<protein>
    <recommendedName>
        <fullName evidence="5">Mid2 domain-containing protein</fullName>
    </recommendedName>
</protein>
<feature type="region of interest" description="Disordered" evidence="1">
    <location>
        <begin position="298"/>
        <end position="332"/>
    </location>
</feature>
<accession>A0A423WHA5</accession>
<proteinExistence type="predicted"/>
<dbReference type="AlphaFoldDB" id="A0A423WHA5"/>
<dbReference type="CDD" id="cd12087">
    <property type="entry name" value="TM_EGFR-like"/>
    <property type="match status" value="1"/>
</dbReference>
<feature type="region of interest" description="Disordered" evidence="1">
    <location>
        <begin position="258"/>
        <end position="285"/>
    </location>
</feature>
<reference evidence="3 4" key="1">
    <citation type="submission" date="2015-09" db="EMBL/GenBank/DDBJ databases">
        <title>Host preference determinants of Valsa canker pathogens revealed by comparative genomics.</title>
        <authorList>
            <person name="Yin Z."/>
            <person name="Huang L."/>
        </authorList>
    </citation>
    <scope>NUCLEOTIDE SEQUENCE [LARGE SCALE GENOMIC DNA]</scope>
    <source>
        <strain evidence="3 4">YSFL</strain>
    </source>
</reference>